<feature type="region of interest" description="Disordered" evidence="1">
    <location>
        <begin position="199"/>
        <end position="231"/>
    </location>
</feature>
<feature type="compositionally biased region" description="Basic and acidic residues" evidence="1">
    <location>
        <begin position="128"/>
        <end position="140"/>
    </location>
</feature>
<keyword evidence="3" id="KW-1185">Reference proteome</keyword>
<reference evidence="2" key="1">
    <citation type="submission" date="2023-07" db="EMBL/GenBank/DDBJ databases">
        <title>Chromosome-level genome assembly of Artemia franciscana.</title>
        <authorList>
            <person name="Jo E."/>
        </authorList>
    </citation>
    <scope>NUCLEOTIDE SEQUENCE</scope>
    <source>
        <tissue evidence="2">Whole body</tissue>
    </source>
</reference>
<evidence type="ECO:0000256" key="1">
    <source>
        <dbReference type="SAM" id="MobiDB-lite"/>
    </source>
</evidence>
<sequence>MGMQSLKSRIKKRIKRSDSATKDAQGEWDFEIFNPWANNGRIPSDESDGSPQLQLKHSIVTSKSSLPLSPPAPPVPPRGRPTSWAPAVPPHQSPVIERQPCGLRALVSPRLRKKYDVSQKLNPSTSEPKLKTSLESRKPPALETVEEPYDEDYRKYWKFSPRVSCVERKNVPQSAKFESPRRERTFVCMRQPVVEPCLSPDKLDKTKRSTSSLRLNSFKEPQPLGSTKKKPSKTQLLENMVDDFFGQRRGSRLSLNKISEQQPRKVSPQPATLELPYCVPAWSQSIPETPPPVPPHAPGALELCKKT</sequence>
<accession>A0AA88HFC7</accession>
<feature type="region of interest" description="Disordered" evidence="1">
    <location>
        <begin position="1"/>
        <end position="101"/>
    </location>
</feature>
<feature type="compositionally biased region" description="Basic and acidic residues" evidence="1">
    <location>
        <begin position="16"/>
        <end position="25"/>
    </location>
</feature>
<dbReference type="AlphaFoldDB" id="A0AA88HFC7"/>
<feature type="compositionally biased region" description="Pro residues" evidence="1">
    <location>
        <begin position="288"/>
        <end position="297"/>
    </location>
</feature>
<evidence type="ECO:0000313" key="3">
    <source>
        <dbReference type="Proteomes" id="UP001187531"/>
    </source>
</evidence>
<proteinExistence type="predicted"/>
<feature type="region of interest" description="Disordered" evidence="1">
    <location>
        <begin position="288"/>
        <end position="307"/>
    </location>
</feature>
<organism evidence="2 3">
    <name type="scientific">Artemia franciscana</name>
    <name type="common">Brine shrimp</name>
    <name type="synonym">Artemia sanfranciscana</name>
    <dbReference type="NCBI Taxonomy" id="6661"/>
    <lineage>
        <taxon>Eukaryota</taxon>
        <taxon>Metazoa</taxon>
        <taxon>Ecdysozoa</taxon>
        <taxon>Arthropoda</taxon>
        <taxon>Crustacea</taxon>
        <taxon>Branchiopoda</taxon>
        <taxon>Anostraca</taxon>
        <taxon>Artemiidae</taxon>
        <taxon>Artemia</taxon>
    </lineage>
</organism>
<dbReference type="Proteomes" id="UP001187531">
    <property type="component" value="Unassembled WGS sequence"/>
</dbReference>
<name>A0AA88HFC7_ARTSF</name>
<gene>
    <name evidence="2" type="ORF">QYM36_015590</name>
</gene>
<feature type="region of interest" description="Disordered" evidence="1">
    <location>
        <begin position="114"/>
        <end position="146"/>
    </location>
</feature>
<dbReference type="EMBL" id="JAVRJZ010000019">
    <property type="protein sequence ID" value="KAK2707958.1"/>
    <property type="molecule type" value="Genomic_DNA"/>
</dbReference>
<feature type="compositionally biased region" description="Pro residues" evidence="1">
    <location>
        <begin position="68"/>
        <end position="79"/>
    </location>
</feature>
<comment type="caution">
    <text evidence="2">The sequence shown here is derived from an EMBL/GenBank/DDBJ whole genome shotgun (WGS) entry which is preliminary data.</text>
</comment>
<protein>
    <submittedName>
        <fullName evidence="2">Uncharacterized protein</fullName>
    </submittedName>
</protein>
<evidence type="ECO:0000313" key="2">
    <source>
        <dbReference type="EMBL" id="KAK2707958.1"/>
    </source>
</evidence>